<gene>
    <name evidence="1" type="ORF">BDN72DRAFT_902775</name>
</gene>
<keyword evidence="2" id="KW-1185">Reference proteome</keyword>
<accession>A0ACD3ABK3</accession>
<evidence type="ECO:0000313" key="2">
    <source>
        <dbReference type="Proteomes" id="UP000308600"/>
    </source>
</evidence>
<dbReference type="EMBL" id="ML208546">
    <property type="protein sequence ID" value="TFK62994.1"/>
    <property type="molecule type" value="Genomic_DNA"/>
</dbReference>
<dbReference type="Proteomes" id="UP000308600">
    <property type="component" value="Unassembled WGS sequence"/>
</dbReference>
<sequence>MTNKSNYELVKRYEVEGFSIEKVLQRYINPEDIRSFRNILASTGALISGSTAIQLFARAYFASSDLDIYVHHSELDVLVAFLMRTSYHAVIHSSNGYGRGFRVHDFIRNTSRVQVIATRSDPLHTILEFNLTLSMNIITATHAVSLFPYSSFVKEGWAIRRVLTYSEYADVGSEFYAAGEDAGLRTLGDTKSWVLGWANDHRTERLALAREKQVPWKLPIKASPLKWYRGAANIG</sequence>
<organism evidence="1 2">
    <name type="scientific">Pluteus cervinus</name>
    <dbReference type="NCBI Taxonomy" id="181527"/>
    <lineage>
        <taxon>Eukaryota</taxon>
        <taxon>Fungi</taxon>
        <taxon>Dikarya</taxon>
        <taxon>Basidiomycota</taxon>
        <taxon>Agaricomycotina</taxon>
        <taxon>Agaricomycetes</taxon>
        <taxon>Agaricomycetidae</taxon>
        <taxon>Agaricales</taxon>
        <taxon>Pluteineae</taxon>
        <taxon>Pluteaceae</taxon>
        <taxon>Pluteus</taxon>
    </lineage>
</organism>
<evidence type="ECO:0000313" key="1">
    <source>
        <dbReference type="EMBL" id="TFK62994.1"/>
    </source>
</evidence>
<protein>
    <submittedName>
        <fullName evidence="1">Uncharacterized protein</fullName>
    </submittedName>
</protein>
<reference evidence="1 2" key="1">
    <citation type="journal article" date="2019" name="Nat. Ecol. Evol.">
        <title>Megaphylogeny resolves global patterns of mushroom evolution.</title>
        <authorList>
            <person name="Varga T."/>
            <person name="Krizsan K."/>
            <person name="Foldi C."/>
            <person name="Dima B."/>
            <person name="Sanchez-Garcia M."/>
            <person name="Sanchez-Ramirez S."/>
            <person name="Szollosi G.J."/>
            <person name="Szarkandi J.G."/>
            <person name="Papp V."/>
            <person name="Albert L."/>
            <person name="Andreopoulos W."/>
            <person name="Angelini C."/>
            <person name="Antonin V."/>
            <person name="Barry K.W."/>
            <person name="Bougher N.L."/>
            <person name="Buchanan P."/>
            <person name="Buyck B."/>
            <person name="Bense V."/>
            <person name="Catcheside P."/>
            <person name="Chovatia M."/>
            <person name="Cooper J."/>
            <person name="Damon W."/>
            <person name="Desjardin D."/>
            <person name="Finy P."/>
            <person name="Geml J."/>
            <person name="Haridas S."/>
            <person name="Hughes K."/>
            <person name="Justo A."/>
            <person name="Karasinski D."/>
            <person name="Kautmanova I."/>
            <person name="Kiss B."/>
            <person name="Kocsube S."/>
            <person name="Kotiranta H."/>
            <person name="LaButti K.M."/>
            <person name="Lechner B.E."/>
            <person name="Liimatainen K."/>
            <person name="Lipzen A."/>
            <person name="Lukacs Z."/>
            <person name="Mihaltcheva S."/>
            <person name="Morgado L.N."/>
            <person name="Niskanen T."/>
            <person name="Noordeloos M.E."/>
            <person name="Ohm R.A."/>
            <person name="Ortiz-Santana B."/>
            <person name="Ovrebo C."/>
            <person name="Racz N."/>
            <person name="Riley R."/>
            <person name="Savchenko A."/>
            <person name="Shiryaev A."/>
            <person name="Soop K."/>
            <person name="Spirin V."/>
            <person name="Szebenyi C."/>
            <person name="Tomsovsky M."/>
            <person name="Tulloss R.E."/>
            <person name="Uehling J."/>
            <person name="Grigoriev I.V."/>
            <person name="Vagvolgyi C."/>
            <person name="Papp T."/>
            <person name="Martin F.M."/>
            <person name="Miettinen O."/>
            <person name="Hibbett D.S."/>
            <person name="Nagy L.G."/>
        </authorList>
    </citation>
    <scope>NUCLEOTIDE SEQUENCE [LARGE SCALE GENOMIC DNA]</scope>
    <source>
        <strain evidence="1 2">NL-1719</strain>
    </source>
</reference>
<proteinExistence type="predicted"/>
<name>A0ACD3ABK3_9AGAR</name>